<gene>
    <name evidence="1" type="ORF">GH723_04155</name>
</gene>
<dbReference type="Proteomes" id="UP000334019">
    <property type="component" value="Chromosome"/>
</dbReference>
<evidence type="ECO:0000313" key="1">
    <source>
        <dbReference type="EMBL" id="QGG94359.1"/>
    </source>
</evidence>
<evidence type="ECO:0000313" key="2">
    <source>
        <dbReference type="Proteomes" id="UP000334019"/>
    </source>
</evidence>
<dbReference type="GO" id="GO:0004386">
    <property type="term" value="F:helicase activity"/>
    <property type="evidence" value="ECO:0007669"/>
    <property type="project" value="UniProtKB-KW"/>
</dbReference>
<keyword evidence="1" id="KW-0067">ATP-binding</keyword>
<name>A0A5Q2RBV6_9ACTN</name>
<dbReference type="KEGG" id="atq:GH723_04155"/>
<keyword evidence="1" id="KW-0347">Helicase</keyword>
<proteinExistence type="predicted"/>
<protein>
    <submittedName>
        <fullName evidence="1">Helicase</fullName>
    </submittedName>
</protein>
<dbReference type="Gene3D" id="3.40.50.300">
    <property type="entry name" value="P-loop containing nucleotide triphosphate hydrolases"/>
    <property type="match status" value="2"/>
</dbReference>
<keyword evidence="1" id="KW-0547">Nucleotide-binding</keyword>
<organism evidence="1 2">
    <name type="scientific">Actinomarinicola tropica</name>
    <dbReference type="NCBI Taxonomy" id="2789776"/>
    <lineage>
        <taxon>Bacteria</taxon>
        <taxon>Bacillati</taxon>
        <taxon>Actinomycetota</taxon>
        <taxon>Acidimicrobiia</taxon>
        <taxon>Acidimicrobiales</taxon>
        <taxon>Iamiaceae</taxon>
        <taxon>Actinomarinicola</taxon>
    </lineage>
</organism>
<dbReference type="AlphaFoldDB" id="A0A5Q2RBV6"/>
<dbReference type="SUPFAM" id="SSF52540">
    <property type="entry name" value="P-loop containing nucleoside triphosphate hydrolases"/>
    <property type="match status" value="2"/>
</dbReference>
<keyword evidence="1" id="KW-0378">Hydrolase</keyword>
<dbReference type="RefSeq" id="WP_153758465.1">
    <property type="nucleotide sequence ID" value="NZ_CP045851.1"/>
</dbReference>
<dbReference type="InterPro" id="IPR027417">
    <property type="entry name" value="P-loop_NTPase"/>
</dbReference>
<reference evidence="1 2" key="1">
    <citation type="submission" date="2019-11" db="EMBL/GenBank/DDBJ databases">
        <authorList>
            <person name="He Y."/>
        </authorList>
    </citation>
    <scope>NUCLEOTIDE SEQUENCE [LARGE SCALE GENOMIC DNA]</scope>
    <source>
        <strain evidence="1 2">SCSIO 58843</strain>
    </source>
</reference>
<dbReference type="EMBL" id="CP045851">
    <property type="protein sequence ID" value="QGG94359.1"/>
    <property type="molecule type" value="Genomic_DNA"/>
</dbReference>
<accession>A0A5Q2RBV6</accession>
<sequence length="1050" mass="116760">MSSQGFTAEPILRNLTKFQRATVEHIMRRYFDDLEPTRRFLTADETGLGKSHVARGVVASLIERLQTDESVDRIDIVYVCSNADIAEQNLSRLNVTGEDHLPFASRLTLLAKESHRLRAAAQQGLKPVNLVSFTPGTSFDRGQRSGAAEERALLYLILRQELDLDERTARQARVLLRYRKAAKPFEYEIDVLARHIERNGHLDESIVVPFLAAIRNDGLDRRLLRMCDAIGQRRTLAGDEWEPARDLISDLRGALAQASVHCLEPDLVILDEFQRFRHLLDPESGAAAELAHDLFDHADARVLLLSATPYKPFTYAEERLDGDDHQRDFLATLQFLAGGEPAPVDRLRHLFADLRAAAVTGRDPVEITDELRRELLQLMCRTERPTADELDMLDERHVPADQLEPADIVDVAALRALARELDCPFSIEYWKSAPYFVNFSEGYRLGNALRDALAGDETSQPRELAALRHTRRIDRQAVEAGEPFDPGNARLRSLVAETAGDAWWQLLWMPPSLPYLEPSGAYARDDADQLTKRLIFSSWAATPTAIAAILSHHAQRHTTPKDGGIHARLDFRLTPDGRPGAMTSLTLFWPNPALATRCDPLALVAGAGGRPLSAEEVEGRAAAQLDGVPDDGDGHSTTVDAWYWRAPLLLEGATPDMGVDDIVGALSGDAAADPSEEHDADAKDPTRLRRHVEHALHAADVEQPERRPADLRRTVAAIGLHAPANAAYRAIGRQLTEGHSVSPAAHWTAAATIANGFRALFNRPDVALLLDQLHPGLVYWRAVVAYCAAGNLQAVLDEYLHHQTRTITGGSPLSDEPLLRVAGQVRDAIAMRPARYTAFDPDNPATPIPLMSRFALRYGNRRQTEGDVRQPQVRNAFNSPFWPFVLASTSVGQEGIDFHWWCHSVLHWNTPSSPVDFDQREGRVHRYAGHAIRKNIAARHRASMLAPGVRDPWDVGFAAAVEHRDQLGDLTPHWVYPGPAKVQRITAPYPLSIDHDRLQRLKDDVALYRLTLGQPRQEDLLGLLRRQGIAGSDDTAARLRLDLSPPTPDR</sequence>
<keyword evidence="2" id="KW-1185">Reference proteome</keyword>